<proteinExistence type="predicted"/>
<protein>
    <recommendedName>
        <fullName evidence="3">Exonuclease domain-containing protein</fullName>
    </recommendedName>
</protein>
<dbReference type="Proteomes" id="UP001149400">
    <property type="component" value="Unassembled WGS sequence"/>
</dbReference>
<evidence type="ECO:0008006" key="3">
    <source>
        <dbReference type="Google" id="ProtNLM"/>
    </source>
</evidence>
<accession>A0ABT5R4C1</accession>
<gene>
    <name evidence="1" type="ORF">LRP50_18515</name>
</gene>
<dbReference type="RefSeq" id="WP_274165935.1">
    <property type="nucleotide sequence ID" value="NZ_JAJUBC010000025.1"/>
</dbReference>
<dbReference type="SUPFAM" id="SSF53098">
    <property type="entry name" value="Ribonuclease H-like"/>
    <property type="match status" value="1"/>
</dbReference>
<keyword evidence="2" id="KW-1185">Reference proteome</keyword>
<organism evidence="1 2">
    <name type="scientific">Enterovibrio gelatinilyticus</name>
    <dbReference type="NCBI Taxonomy" id="2899819"/>
    <lineage>
        <taxon>Bacteria</taxon>
        <taxon>Pseudomonadati</taxon>
        <taxon>Pseudomonadota</taxon>
        <taxon>Gammaproteobacteria</taxon>
        <taxon>Vibrionales</taxon>
        <taxon>Vibrionaceae</taxon>
        <taxon>Enterovibrio</taxon>
    </lineage>
</organism>
<comment type="caution">
    <text evidence="1">The sequence shown here is derived from an EMBL/GenBank/DDBJ whole genome shotgun (WGS) entry which is preliminary data.</text>
</comment>
<dbReference type="EMBL" id="JAJUBC010000025">
    <property type="protein sequence ID" value="MDD1795126.1"/>
    <property type="molecule type" value="Genomic_DNA"/>
</dbReference>
<name>A0ABT5R4C1_9GAMM</name>
<evidence type="ECO:0000313" key="1">
    <source>
        <dbReference type="EMBL" id="MDD1795126.1"/>
    </source>
</evidence>
<sequence>MWVTLDFEASGLTDASYPIEVGFSLPDGASVSLLINPDSSPEAWQYWDDYAEFEIHGISRDCLKINGLSVFDVCAHLNNTLCYFDDVLCDSQWDLFWLGRLYKAAHMRPTFTLTEVGHWLHRHDGVDRKDFLSALESLGPAPHRAEADAKQIRRALTMVLEGQHSHQSCS</sequence>
<dbReference type="InterPro" id="IPR012337">
    <property type="entry name" value="RNaseH-like_sf"/>
</dbReference>
<evidence type="ECO:0000313" key="2">
    <source>
        <dbReference type="Proteomes" id="UP001149400"/>
    </source>
</evidence>
<reference evidence="1" key="1">
    <citation type="submission" date="2021-12" db="EMBL/GenBank/DDBJ databases">
        <title>Enterovibrio ZSDZ35 sp. nov. and Enterovibrio ZSDZ42 sp. nov., isolated from coastal seawater in Qingdao.</title>
        <authorList>
            <person name="Zhang P."/>
        </authorList>
    </citation>
    <scope>NUCLEOTIDE SEQUENCE</scope>
    <source>
        <strain evidence="1">ZSDZ42</strain>
    </source>
</reference>